<evidence type="ECO:0000256" key="1">
    <source>
        <dbReference type="SAM" id="MobiDB-lite"/>
    </source>
</evidence>
<name>A0A2Z7CGD1_9LAMI</name>
<accession>A0A2Z7CGD1</accession>
<gene>
    <name evidence="2" type="ORF">F511_27116</name>
</gene>
<keyword evidence="3" id="KW-1185">Reference proteome</keyword>
<evidence type="ECO:0000313" key="3">
    <source>
        <dbReference type="Proteomes" id="UP000250235"/>
    </source>
</evidence>
<sequence length="262" mass="29780">METSRVDSDVRNQAMAKLNQLEHDEPAETVNQLQVLKERSEPAGSYEFAMETSRVDSDVRNQAMAKLNQLEHDEPAETVNQLQVLKERSEPAGSCIEKLAEESYSKKKIQVINTADESVSSRKDISTVDESINSRYSRRRIQMKRDAKEKRRRRGGNSAESYCSSADAIWRLAIAKRCRLHKLIRQRFALALKIQQEDFALIISADEATVDSVATQRYPDAFDEPDTSNSSIQSRAYLNQLLLINQSQALHIQSTWFTGAKN</sequence>
<dbReference type="AlphaFoldDB" id="A0A2Z7CGD1"/>
<dbReference type="Proteomes" id="UP000250235">
    <property type="component" value="Unassembled WGS sequence"/>
</dbReference>
<reference evidence="2 3" key="1">
    <citation type="journal article" date="2015" name="Proc. Natl. Acad. Sci. U.S.A.">
        <title>The resurrection genome of Boea hygrometrica: A blueprint for survival of dehydration.</title>
        <authorList>
            <person name="Xiao L."/>
            <person name="Yang G."/>
            <person name="Zhang L."/>
            <person name="Yang X."/>
            <person name="Zhao S."/>
            <person name="Ji Z."/>
            <person name="Zhou Q."/>
            <person name="Hu M."/>
            <person name="Wang Y."/>
            <person name="Chen M."/>
            <person name="Xu Y."/>
            <person name="Jin H."/>
            <person name="Xiao X."/>
            <person name="Hu G."/>
            <person name="Bao F."/>
            <person name="Hu Y."/>
            <person name="Wan P."/>
            <person name="Li L."/>
            <person name="Deng X."/>
            <person name="Kuang T."/>
            <person name="Xiang C."/>
            <person name="Zhu J.K."/>
            <person name="Oliver M.J."/>
            <person name="He Y."/>
        </authorList>
    </citation>
    <scope>NUCLEOTIDE SEQUENCE [LARGE SCALE GENOMIC DNA]</scope>
    <source>
        <strain evidence="3">cv. XS01</strain>
    </source>
</reference>
<dbReference type="EMBL" id="KQ995717">
    <property type="protein sequence ID" value="KZV46080.1"/>
    <property type="molecule type" value="Genomic_DNA"/>
</dbReference>
<organism evidence="2 3">
    <name type="scientific">Dorcoceras hygrometricum</name>
    <dbReference type="NCBI Taxonomy" id="472368"/>
    <lineage>
        <taxon>Eukaryota</taxon>
        <taxon>Viridiplantae</taxon>
        <taxon>Streptophyta</taxon>
        <taxon>Embryophyta</taxon>
        <taxon>Tracheophyta</taxon>
        <taxon>Spermatophyta</taxon>
        <taxon>Magnoliopsida</taxon>
        <taxon>eudicotyledons</taxon>
        <taxon>Gunneridae</taxon>
        <taxon>Pentapetalae</taxon>
        <taxon>asterids</taxon>
        <taxon>lamiids</taxon>
        <taxon>Lamiales</taxon>
        <taxon>Gesneriaceae</taxon>
        <taxon>Didymocarpoideae</taxon>
        <taxon>Trichosporeae</taxon>
        <taxon>Loxocarpinae</taxon>
        <taxon>Dorcoceras</taxon>
    </lineage>
</organism>
<evidence type="ECO:0000313" key="2">
    <source>
        <dbReference type="EMBL" id="KZV46080.1"/>
    </source>
</evidence>
<feature type="region of interest" description="Disordered" evidence="1">
    <location>
        <begin position="136"/>
        <end position="160"/>
    </location>
</feature>
<protein>
    <submittedName>
        <fullName evidence="2">Uncharacterized protein</fullName>
    </submittedName>
</protein>
<proteinExistence type="predicted"/>